<feature type="compositionally biased region" description="Low complexity" evidence="1">
    <location>
        <begin position="503"/>
        <end position="516"/>
    </location>
</feature>
<comment type="caution">
    <text evidence="2">The sequence shown here is derived from an EMBL/GenBank/DDBJ whole genome shotgun (WGS) entry which is preliminary data.</text>
</comment>
<organism evidence="2 3">
    <name type="scientific">Dreissena polymorpha</name>
    <name type="common">Zebra mussel</name>
    <name type="synonym">Mytilus polymorpha</name>
    <dbReference type="NCBI Taxonomy" id="45954"/>
    <lineage>
        <taxon>Eukaryota</taxon>
        <taxon>Metazoa</taxon>
        <taxon>Spiralia</taxon>
        <taxon>Lophotrochozoa</taxon>
        <taxon>Mollusca</taxon>
        <taxon>Bivalvia</taxon>
        <taxon>Autobranchia</taxon>
        <taxon>Heteroconchia</taxon>
        <taxon>Euheterodonta</taxon>
        <taxon>Imparidentia</taxon>
        <taxon>Neoheterodontei</taxon>
        <taxon>Myida</taxon>
        <taxon>Dreissenoidea</taxon>
        <taxon>Dreissenidae</taxon>
        <taxon>Dreissena</taxon>
    </lineage>
</organism>
<accession>A0A9D4MWY4</accession>
<proteinExistence type="predicted"/>
<feature type="region of interest" description="Disordered" evidence="1">
    <location>
        <begin position="224"/>
        <end position="247"/>
    </location>
</feature>
<sequence length="619" mass="70563">MSESFMLAVVAALEKVDEKNVDYGNSKTKDNAIIPTTKADKYDQKHSAELPKHTAPNIPRPQRNISDEMPIFSVLADLVLQPKNEVAPKPEEDENPNESIVNKTVDQLILTRNNEVLPPSSNKVVNIEPIPPDKHTEVKTGDQNNQSTADSNMATAENKQFLPDVSDKEIVKSEQAVHSMNHKRTLKPEKIIDSSSYISESTKRTNALRTREKQTISAYRFQENKKTRQDKPVKSRDKIYHKPPKSPRITRNKILRTLPKPSIDLNQSKSEIVAASTDTRSLKTLGIKEKRPKERRTKHSNLPKDIQGIIARRILTDSSNESQDKTANSNTGEFKNAKPQKPRRQDVTRSTISSKRKQKECKQFQSAPSLQNEKKIKKAPMNEEKLKPIHNPKLILGNAISRAYDQEEKVGKKEAEEAHALERGRSRTRRTRYDAMNSSTKLILLNNKCPDGCSRLWSMRKPPSSAERSQIIDPLRHLKETSFYMSGGFHKQCSRTPSRESFRSNSSINSSLNASRAQSTEHIGDRLYEARHSVNPHRHRVCRPLPRSASMDFSRPKRTDKVYVFEWERIYAERPASNWSRRKSASLRSSSVQRGGGSDFKNDPNGIIDHHKRAWVTDK</sequence>
<feature type="compositionally biased region" description="Basic and acidic residues" evidence="1">
    <location>
        <begin position="131"/>
        <end position="140"/>
    </location>
</feature>
<reference evidence="2" key="1">
    <citation type="journal article" date="2019" name="bioRxiv">
        <title>The Genome of the Zebra Mussel, Dreissena polymorpha: A Resource for Invasive Species Research.</title>
        <authorList>
            <person name="McCartney M.A."/>
            <person name="Auch B."/>
            <person name="Kono T."/>
            <person name="Mallez S."/>
            <person name="Zhang Y."/>
            <person name="Obille A."/>
            <person name="Becker A."/>
            <person name="Abrahante J.E."/>
            <person name="Garbe J."/>
            <person name="Badalamenti J.P."/>
            <person name="Herman A."/>
            <person name="Mangelson H."/>
            <person name="Liachko I."/>
            <person name="Sullivan S."/>
            <person name="Sone E.D."/>
            <person name="Koren S."/>
            <person name="Silverstein K.A.T."/>
            <person name="Beckman K.B."/>
            <person name="Gohl D.M."/>
        </authorList>
    </citation>
    <scope>NUCLEOTIDE SEQUENCE</scope>
    <source>
        <strain evidence="2">Duluth1</strain>
        <tissue evidence="2">Whole animal</tissue>
    </source>
</reference>
<feature type="compositionally biased region" description="Basic and acidic residues" evidence="1">
    <location>
        <begin position="38"/>
        <end position="52"/>
    </location>
</feature>
<evidence type="ECO:0000256" key="1">
    <source>
        <dbReference type="SAM" id="MobiDB-lite"/>
    </source>
</evidence>
<protein>
    <submittedName>
        <fullName evidence="2">Uncharacterized protein</fullName>
    </submittedName>
</protein>
<feature type="region of interest" description="Disordered" evidence="1">
    <location>
        <begin position="494"/>
        <end position="518"/>
    </location>
</feature>
<dbReference type="EMBL" id="JAIWYP010000001">
    <property type="protein sequence ID" value="KAH3883254.1"/>
    <property type="molecule type" value="Genomic_DNA"/>
</dbReference>
<evidence type="ECO:0000313" key="3">
    <source>
        <dbReference type="Proteomes" id="UP000828390"/>
    </source>
</evidence>
<feature type="region of interest" description="Disordered" evidence="1">
    <location>
        <begin position="283"/>
        <end position="383"/>
    </location>
</feature>
<feature type="region of interest" description="Disordered" evidence="1">
    <location>
        <begin position="578"/>
        <end position="607"/>
    </location>
</feature>
<feature type="compositionally biased region" description="Polar residues" evidence="1">
    <location>
        <begin position="316"/>
        <end position="333"/>
    </location>
</feature>
<feature type="compositionally biased region" description="Basic and acidic residues" evidence="1">
    <location>
        <begin position="224"/>
        <end position="240"/>
    </location>
</feature>
<evidence type="ECO:0000313" key="2">
    <source>
        <dbReference type="EMBL" id="KAH3883254.1"/>
    </source>
</evidence>
<reference evidence="2" key="2">
    <citation type="submission" date="2020-11" db="EMBL/GenBank/DDBJ databases">
        <authorList>
            <person name="McCartney M.A."/>
            <person name="Auch B."/>
            <person name="Kono T."/>
            <person name="Mallez S."/>
            <person name="Becker A."/>
            <person name="Gohl D.M."/>
            <person name="Silverstein K.A.T."/>
            <person name="Koren S."/>
            <person name="Bechman K.B."/>
            <person name="Herman A."/>
            <person name="Abrahante J.E."/>
            <person name="Garbe J."/>
        </authorList>
    </citation>
    <scope>NUCLEOTIDE SEQUENCE</scope>
    <source>
        <strain evidence="2">Duluth1</strain>
        <tissue evidence="2">Whole animal</tissue>
    </source>
</reference>
<name>A0A9D4MWY4_DREPO</name>
<gene>
    <name evidence="2" type="ORF">DPMN_007208</name>
</gene>
<feature type="region of interest" description="Disordered" evidence="1">
    <location>
        <begin position="22"/>
        <end position="64"/>
    </location>
</feature>
<feature type="region of interest" description="Disordered" evidence="1">
    <location>
        <begin position="120"/>
        <end position="152"/>
    </location>
</feature>
<dbReference type="Proteomes" id="UP000828390">
    <property type="component" value="Unassembled WGS sequence"/>
</dbReference>
<dbReference type="AlphaFoldDB" id="A0A9D4MWY4"/>
<keyword evidence="3" id="KW-1185">Reference proteome</keyword>
<feature type="compositionally biased region" description="Polar residues" evidence="1">
    <location>
        <begin position="141"/>
        <end position="152"/>
    </location>
</feature>